<evidence type="ECO:0000313" key="2">
    <source>
        <dbReference type="EMBL" id="KIO22295.1"/>
    </source>
</evidence>
<accession>A0A0C3Q1W9</accession>
<sequence>MCFDNTVSVGVPSFSPSGRPTFATPLCSGRLSVFVERKLSSPPAARVEDQAVVKPGSRQDERLPKGRPHFRNISTLPVPCSLGNMLSLDLPSLPHDV</sequence>
<evidence type="ECO:0000256" key="1">
    <source>
        <dbReference type="SAM" id="MobiDB-lite"/>
    </source>
</evidence>
<gene>
    <name evidence="2" type="ORF">M407DRAFT_245213</name>
</gene>
<dbReference type="Proteomes" id="UP000054248">
    <property type="component" value="Unassembled WGS sequence"/>
</dbReference>
<feature type="region of interest" description="Disordered" evidence="1">
    <location>
        <begin position="49"/>
        <end position="70"/>
    </location>
</feature>
<protein>
    <submittedName>
        <fullName evidence="2">Uncharacterized protein</fullName>
    </submittedName>
</protein>
<dbReference type="EMBL" id="KN823113">
    <property type="protein sequence ID" value="KIO22295.1"/>
    <property type="molecule type" value="Genomic_DNA"/>
</dbReference>
<evidence type="ECO:0000313" key="3">
    <source>
        <dbReference type="Proteomes" id="UP000054248"/>
    </source>
</evidence>
<dbReference type="HOGENOM" id="CLU_2352432_0_0_1"/>
<reference evidence="3" key="2">
    <citation type="submission" date="2015-01" db="EMBL/GenBank/DDBJ databases">
        <title>Evolutionary Origins and Diversification of the Mycorrhizal Mutualists.</title>
        <authorList>
            <consortium name="DOE Joint Genome Institute"/>
            <consortium name="Mycorrhizal Genomics Consortium"/>
            <person name="Kohler A."/>
            <person name="Kuo A."/>
            <person name="Nagy L.G."/>
            <person name="Floudas D."/>
            <person name="Copeland A."/>
            <person name="Barry K.W."/>
            <person name="Cichocki N."/>
            <person name="Veneault-Fourrey C."/>
            <person name="LaButti K."/>
            <person name="Lindquist E.A."/>
            <person name="Lipzen A."/>
            <person name="Lundell T."/>
            <person name="Morin E."/>
            <person name="Murat C."/>
            <person name="Riley R."/>
            <person name="Ohm R."/>
            <person name="Sun H."/>
            <person name="Tunlid A."/>
            <person name="Henrissat B."/>
            <person name="Grigoriev I.V."/>
            <person name="Hibbett D.S."/>
            <person name="Martin F."/>
        </authorList>
    </citation>
    <scope>NUCLEOTIDE SEQUENCE [LARGE SCALE GENOMIC DNA]</scope>
    <source>
        <strain evidence="3">MUT 4182</strain>
    </source>
</reference>
<proteinExistence type="predicted"/>
<keyword evidence="3" id="KW-1185">Reference proteome</keyword>
<dbReference type="AlphaFoldDB" id="A0A0C3Q1W9"/>
<reference evidence="2 3" key="1">
    <citation type="submission" date="2014-04" db="EMBL/GenBank/DDBJ databases">
        <authorList>
            <consortium name="DOE Joint Genome Institute"/>
            <person name="Kuo A."/>
            <person name="Girlanda M."/>
            <person name="Perotto S."/>
            <person name="Kohler A."/>
            <person name="Nagy L.G."/>
            <person name="Floudas D."/>
            <person name="Copeland A."/>
            <person name="Barry K.W."/>
            <person name="Cichocki N."/>
            <person name="Veneault-Fourrey C."/>
            <person name="LaButti K."/>
            <person name="Lindquist E.A."/>
            <person name="Lipzen A."/>
            <person name="Lundell T."/>
            <person name="Morin E."/>
            <person name="Murat C."/>
            <person name="Sun H."/>
            <person name="Tunlid A."/>
            <person name="Henrissat B."/>
            <person name="Grigoriev I.V."/>
            <person name="Hibbett D.S."/>
            <person name="Martin F."/>
            <person name="Nordberg H.P."/>
            <person name="Cantor M.N."/>
            <person name="Hua S.X."/>
        </authorList>
    </citation>
    <scope>NUCLEOTIDE SEQUENCE [LARGE SCALE GENOMIC DNA]</scope>
    <source>
        <strain evidence="2 3">MUT 4182</strain>
    </source>
</reference>
<name>A0A0C3Q1W9_9AGAM</name>
<feature type="compositionally biased region" description="Basic and acidic residues" evidence="1">
    <location>
        <begin position="49"/>
        <end position="64"/>
    </location>
</feature>
<feature type="non-terminal residue" evidence="2">
    <location>
        <position position="97"/>
    </location>
</feature>
<organism evidence="2 3">
    <name type="scientific">Tulasnella calospora MUT 4182</name>
    <dbReference type="NCBI Taxonomy" id="1051891"/>
    <lineage>
        <taxon>Eukaryota</taxon>
        <taxon>Fungi</taxon>
        <taxon>Dikarya</taxon>
        <taxon>Basidiomycota</taxon>
        <taxon>Agaricomycotina</taxon>
        <taxon>Agaricomycetes</taxon>
        <taxon>Cantharellales</taxon>
        <taxon>Tulasnellaceae</taxon>
        <taxon>Tulasnella</taxon>
    </lineage>
</organism>